<dbReference type="EMBL" id="JAAHCF010000369">
    <property type="protein sequence ID" value="KAK8144637.1"/>
    <property type="molecule type" value="Genomic_DNA"/>
</dbReference>
<reference evidence="1 2" key="1">
    <citation type="submission" date="2020-02" db="EMBL/GenBank/DDBJ databases">
        <title>Comparative genomics of the hypocrealean fungal genus Beauvera.</title>
        <authorList>
            <person name="Showalter D.N."/>
            <person name="Bushley K.E."/>
            <person name="Rehner S.A."/>
        </authorList>
    </citation>
    <scope>NUCLEOTIDE SEQUENCE [LARGE SCALE GENOMIC DNA]</scope>
    <source>
        <strain evidence="1 2">ARSEF4384</strain>
    </source>
</reference>
<protein>
    <submittedName>
        <fullName evidence="1">Uncharacterized protein</fullName>
    </submittedName>
</protein>
<dbReference type="AlphaFoldDB" id="A0AAW0RQZ4"/>
<gene>
    <name evidence="1" type="ORF">G3M48_005530</name>
</gene>
<evidence type="ECO:0000313" key="1">
    <source>
        <dbReference type="EMBL" id="KAK8144637.1"/>
    </source>
</evidence>
<organism evidence="1 2">
    <name type="scientific">Beauveria asiatica</name>
    <dbReference type="NCBI Taxonomy" id="1069075"/>
    <lineage>
        <taxon>Eukaryota</taxon>
        <taxon>Fungi</taxon>
        <taxon>Dikarya</taxon>
        <taxon>Ascomycota</taxon>
        <taxon>Pezizomycotina</taxon>
        <taxon>Sordariomycetes</taxon>
        <taxon>Hypocreomycetidae</taxon>
        <taxon>Hypocreales</taxon>
        <taxon>Cordycipitaceae</taxon>
        <taxon>Beauveria</taxon>
    </lineage>
</organism>
<comment type="caution">
    <text evidence="1">The sequence shown here is derived from an EMBL/GenBank/DDBJ whole genome shotgun (WGS) entry which is preliminary data.</text>
</comment>
<name>A0AAW0RQZ4_9HYPO</name>
<proteinExistence type="predicted"/>
<dbReference type="PANTHER" id="PTHR10039">
    <property type="entry name" value="AMELOGENIN"/>
    <property type="match status" value="1"/>
</dbReference>
<evidence type="ECO:0000313" key="2">
    <source>
        <dbReference type="Proteomes" id="UP001397290"/>
    </source>
</evidence>
<accession>A0AAW0RQZ4</accession>
<keyword evidence="2" id="KW-1185">Reference proteome</keyword>
<dbReference type="Proteomes" id="UP001397290">
    <property type="component" value="Unassembled WGS sequence"/>
</dbReference>
<sequence>MQEQSLRGGMNRKQLQHAIEDTPTGLHHLYSHYWTRFTHFKEWEKQRAIALLRWTAFALRPLTVCEITEAVLIIESENLPLEDLPDAVDDDYVNTEIVGLCGPLLEVRNNPIDPSPGRRTVHLPHFSVRQYLLCQLPTSGRIRRNDRLQISYEQLQNTLLAKACLQYVSLRQVWEVVPHDSPPLGVSFRSYAATTWYQHVNLGLRNDAEKARLSMEFMNRNNPAWDSWRALIEPEDAQRQDKEDETILPGPLYYAVKLNLTYVAISLVTEQNVNESSTLGRSALGIATLLISFAPFHPKQPAMTTRRLLPGPITIIDVKATPFTLCNIRYDGTLYGRMEDTRTP</sequence>
<dbReference type="PANTHER" id="PTHR10039:SF14">
    <property type="entry name" value="NACHT DOMAIN-CONTAINING PROTEIN"/>
    <property type="match status" value="1"/>
</dbReference>